<evidence type="ECO:0000256" key="2">
    <source>
        <dbReference type="SAM" id="Phobius"/>
    </source>
</evidence>
<dbReference type="Pfam" id="PF11361">
    <property type="entry name" value="DUF3159"/>
    <property type="match status" value="1"/>
</dbReference>
<keyword evidence="2" id="KW-0812">Transmembrane</keyword>
<evidence type="ECO:0008006" key="5">
    <source>
        <dbReference type="Google" id="ProtNLM"/>
    </source>
</evidence>
<protein>
    <recommendedName>
        <fullName evidence="5">DUF3159 domain-containing protein</fullName>
    </recommendedName>
</protein>
<sequence>MTTDPSRSGAPADDATAGGGPGVTSDDVSEAVPTLLEQMGGIAGLIYSTVPIVVFVAVNALSSLTPAIVAALAVAVLIAIVRVVRREPVQPAVSGVFGVAICAFIAYRTGDAKGFFLFGIWSTLVYAGAFALSILVRWPLVGVIWNVVNGNGTDWRKHRRTLLAYDLATAVWAVLFALRYVVQSFLYDSDQTGWLAAARIGMGWPLTAVAALATVLLVRWAERTEESEDAADDASVAGGEISGAETPPTR</sequence>
<feature type="transmembrane region" description="Helical" evidence="2">
    <location>
        <begin position="115"/>
        <end position="136"/>
    </location>
</feature>
<comment type="caution">
    <text evidence="3">The sequence shown here is derived from an EMBL/GenBank/DDBJ whole genome shotgun (WGS) entry which is preliminary data.</text>
</comment>
<feature type="transmembrane region" description="Helical" evidence="2">
    <location>
        <begin position="162"/>
        <end position="182"/>
    </location>
</feature>
<reference evidence="3 4" key="1">
    <citation type="submission" date="2022-06" db="EMBL/GenBank/DDBJ databases">
        <title>Genomic Encyclopedia of Archaeal and Bacterial Type Strains, Phase II (KMG-II): from individual species to whole genera.</title>
        <authorList>
            <person name="Goeker M."/>
        </authorList>
    </citation>
    <scope>NUCLEOTIDE SEQUENCE [LARGE SCALE GENOMIC DNA]</scope>
    <source>
        <strain evidence="3 4">DSM 45037</strain>
    </source>
</reference>
<evidence type="ECO:0000313" key="4">
    <source>
        <dbReference type="Proteomes" id="UP001205740"/>
    </source>
</evidence>
<dbReference type="InterPro" id="IPR016566">
    <property type="entry name" value="UCP010219"/>
</dbReference>
<feature type="transmembrane region" description="Helical" evidence="2">
    <location>
        <begin position="91"/>
        <end position="109"/>
    </location>
</feature>
<evidence type="ECO:0000256" key="1">
    <source>
        <dbReference type="SAM" id="MobiDB-lite"/>
    </source>
</evidence>
<keyword evidence="4" id="KW-1185">Reference proteome</keyword>
<feature type="region of interest" description="Disordered" evidence="1">
    <location>
        <begin position="227"/>
        <end position="250"/>
    </location>
</feature>
<organism evidence="3 4">
    <name type="scientific">Williamsia serinedens</name>
    <dbReference type="NCBI Taxonomy" id="391736"/>
    <lineage>
        <taxon>Bacteria</taxon>
        <taxon>Bacillati</taxon>
        <taxon>Actinomycetota</taxon>
        <taxon>Actinomycetes</taxon>
        <taxon>Mycobacteriales</taxon>
        <taxon>Nocardiaceae</taxon>
        <taxon>Williamsia</taxon>
    </lineage>
</organism>
<dbReference type="EMBL" id="JAMTCG010000001">
    <property type="protein sequence ID" value="MCP2159105.1"/>
    <property type="molecule type" value="Genomic_DNA"/>
</dbReference>
<keyword evidence="2" id="KW-1133">Transmembrane helix</keyword>
<dbReference type="PIRSF" id="PIRSF010219">
    <property type="entry name" value="UCP010219"/>
    <property type="match status" value="1"/>
</dbReference>
<feature type="transmembrane region" description="Helical" evidence="2">
    <location>
        <begin position="42"/>
        <end position="61"/>
    </location>
</feature>
<proteinExistence type="predicted"/>
<gene>
    <name evidence="3" type="ORF">LX12_000269</name>
</gene>
<feature type="transmembrane region" description="Helical" evidence="2">
    <location>
        <begin position="67"/>
        <end position="84"/>
    </location>
</feature>
<dbReference type="Proteomes" id="UP001205740">
    <property type="component" value="Unassembled WGS sequence"/>
</dbReference>
<feature type="transmembrane region" description="Helical" evidence="2">
    <location>
        <begin position="194"/>
        <end position="218"/>
    </location>
</feature>
<keyword evidence="2" id="KW-0472">Membrane</keyword>
<accession>A0ABT1GVX1</accession>
<evidence type="ECO:0000313" key="3">
    <source>
        <dbReference type="EMBL" id="MCP2159105.1"/>
    </source>
</evidence>
<name>A0ABT1GVX1_9NOCA</name>
<feature type="region of interest" description="Disordered" evidence="1">
    <location>
        <begin position="1"/>
        <end position="26"/>
    </location>
</feature>